<reference evidence="2 3" key="1">
    <citation type="submission" date="2020-05" db="EMBL/GenBank/DDBJ databases">
        <title>Actinomadura verrucosospora NRRL-B18236 (PFL_A860) Genome sequencing and assembly.</title>
        <authorList>
            <person name="Samborskyy M."/>
        </authorList>
    </citation>
    <scope>NUCLEOTIDE SEQUENCE [LARGE SCALE GENOMIC DNA]</scope>
    <source>
        <strain evidence="2 3">NRRL:B18236</strain>
    </source>
</reference>
<organism evidence="2 3">
    <name type="scientific">Actinomadura verrucosospora</name>
    <dbReference type="NCBI Taxonomy" id="46165"/>
    <lineage>
        <taxon>Bacteria</taxon>
        <taxon>Bacillati</taxon>
        <taxon>Actinomycetota</taxon>
        <taxon>Actinomycetes</taxon>
        <taxon>Streptosporangiales</taxon>
        <taxon>Thermomonosporaceae</taxon>
        <taxon>Actinomadura</taxon>
    </lineage>
</organism>
<evidence type="ECO:0000313" key="3">
    <source>
        <dbReference type="Proteomes" id="UP000501240"/>
    </source>
</evidence>
<sequence>MDIICVGLYVKGSMGVTENSIHHLLNTTYNPAPPNPARRVSPAPPVGPGGAAPGGAGTSAMDPTALRNAAKAIPEVESQVRNAARAFPGDTDKAAAALGEGWATGAAMRRISTEWSQALRRLADEADFLGDAVTKSATNRQWAETEIQRRIAQIRTGAR</sequence>
<name>A0A7D4AU32_ACTVE</name>
<accession>A0A7D4AU32</accession>
<evidence type="ECO:0000313" key="2">
    <source>
        <dbReference type="EMBL" id="QKG25009.1"/>
    </source>
</evidence>
<protein>
    <submittedName>
        <fullName evidence="2">Uncharacterized protein</fullName>
    </submittedName>
</protein>
<evidence type="ECO:0000256" key="1">
    <source>
        <dbReference type="SAM" id="MobiDB-lite"/>
    </source>
</evidence>
<dbReference type="EMBL" id="CP053892">
    <property type="protein sequence ID" value="QKG25009.1"/>
    <property type="molecule type" value="Genomic_DNA"/>
</dbReference>
<dbReference type="Gene3D" id="1.10.287.1060">
    <property type="entry name" value="ESAT-6-like"/>
    <property type="match status" value="1"/>
</dbReference>
<proteinExistence type="predicted"/>
<feature type="compositionally biased region" description="Pro residues" evidence="1">
    <location>
        <begin position="32"/>
        <end position="47"/>
    </location>
</feature>
<feature type="region of interest" description="Disordered" evidence="1">
    <location>
        <begin position="32"/>
        <end position="62"/>
    </location>
</feature>
<dbReference type="RefSeq" id="WP_173098697.1">
    <property type="nucleotide sequence ID" value="NZ_CP053892.1"/>
</dbReference>
<dbReference type="Proteomes" id="UP000501240">
    <property type="component" value="Chromosome"/>
</dbReference>
<dbReference type="AlphaFoldDB" id="A0A7D4AU32"/>
<keyword evidence="3" id="KW-1185">Reference proteome</keyword>
<feature type="compositionally biased region" description="Gly residues" evidence="1">
    <location>
        <begin position="48"/>
        <end position="57"/>
    </location>
</feature>
<gene>
    <name evidence="2" type="ORF">ACTIVE_6660</name>
</gene>